<dbReference type="PANTHER" id="PTHR12756:SF12">
    <property type="entry name" value="CYTOSOLIC CARBOXYPEPTIDASE-LIKE PROTEIN 5"/>
    <property type="match status" value="1"/>
</dbReference>
<feature type="compositionally biased region" description="Low complexity" evidence="2">
    <location>
        <begin position="198"/>
        <end position="219"/>
    </location>
</feature>
<accession>A0A7S4BKS6</accession>
<organism evidence="3">
    <name type="scientific">Chrysotila carterae</name>
    <name type="common">Marine alga</name>
    <name type="synonym">Syracosphaera carterae</name>
    <dbReference type="NCBI Taxonomy" id="13221"/>
    <lineage>
        <taxon>Eukaryota</taxon>
        <taxon>Haptista</taxon>
        <taxon>Haptophyta</taxon>
        <taxon>Prymnesiophyceae</taxon>
        <taxon>Isochrysidales</taxon>
        <taxon>Isochrysidaceae</taxon>
        <taxon>Chrysotila</taxon>
    </lineage>
</organism>
<evidence type="ECO:0000256" key="2">
    <source>
        <dbReference type="SAM" id="MobiDB-lite"/>
    </source>
</evidence>
<dbReference type="EMBL" id="HBIZ01033680">
    <property type="protein sequence ID" value="CAE0768856.1"/>
    <property type="molecule type" value="Transcribed_RNA"/>
</dbReference>
<dbReference type="PANTHER" id="PTHR12756">
    <property type="entry name" value="CYTOSOLIC CARBOXYPEPTIDASE"/>
    <property type="match status" value="1"/>
</dbReference>
<evidence type="ECO:0000256" key="1">
    <source>
        <dbReference type="ARBA" id="ARBA00001947"/>
    </source>
</evidence>
<name>A0A7S4BKS6_CHRCT</name>
<dbReference type="InterPro" id="IPR050821">
    <property type="entry name" value="Cytosolic_carboxypeptidase"/>
</dbReference>
<evidence type="ECO:0000313" key="3">
    <source>
        <dbReference type="EMBL" id="CAE0768856.1"/>
    </source>
</evidence>
<comment type="cofactor">
    <cofactor evidence="1">
        <name>Zn(2+)</name>
        <dbReference type="ChEBI" id="CHEBI:29105"/>
    </cofactor>
</comment>
<sequence length="294" mass="31035">MYHKDRRSGTSKEGSARVGVFKQTDLTFCFALECNYNTGKIVNKLQPVQVAANQKHPVSPPPTPPRGAQLKYNPRSWKDVGKAVAIAVLDLRQENGASRLGAEGLARMRSIAAAWVRAEARKASIKAAKSAARRAKRDASDDDDDVDDDDDDNEQEAAAEGGRGPPQTLKEKANAAPAGVSALPRRPSGHLSAGPSSRVPARATVRAAAPTPRTQPVAASAPAPLQRRATAAVADVKLQPPDAAKPPARGASFTAVLARPQAFRPAHCRPAVKIAGRGTVPSDSDLVLRNARPK</sequence>
<protein>
    <submittedName>
        <fullName evidence="3">Uncharacterized protein</fullName>
    </submittedName>
</protein>
<feature type="compositionally biased region" description="Acidic residues" evidence="2">
    <location>
        <begin position="140"/>
        <end position="157"/>
    </location>
</feature>
<feature type="region of interest" description="Disordered" evidence="2">
    <location>
        <begin position="52"/>
        <end position="73"/>
    </location>
</feature>
<proteinExistence type="predicted"/>
<feature type="region of interest" description="Disordered" evidence="2">
    <location>
        <begin position="131"/>
        <end position="226"/>
    </location>
</feature>
<reference evidence="3" key="1">
    <citation type="submission" date="2021-01" db="EMBL/GenBank/DDBJ databases">
        <authorList>
            <person name="Corre E."/>
            <person name="Pelletier E."/>
            <person name="Niang G."/>
            <person name="Scheremetjew M."/>
            <person name="Finn R."/>
            <person name="Kale V."/>
            <person name="Holt S."/>
            <person name="Cochrane G."/>
            <person name="Meng A."/>
            <person name="Brown T."/>
            <person name="Cohen L."/>
        </authorList>
    </citation>
    <scope>NUCLEOTIDE SEQUENCE</scope>
    <source>
        <strain evidence="3">CCMP645</strain>
    </source>
</reference>
<gene>
    <name evidence="3" type="ORF">PCAR00345_LOCUS21468</name>
</gene>
<dbReference type="AlphaFoldDB" id="A0A7S4BKS6"/>